<reference evidence="3" key="1">
    <citation type="journal article" date="2019" name="Int. J. Syst. Evol. Microbiol.">
        <title>The Global Catalogue of Microorganisms (GCM) 10K type strain sequencing project: providing services to taxonomists for standard genome sequencing and annotation.</title>
        <authorList>
            <consortium name="The Broad Institute Genomics Platform"/>
            <consortium name="The Broad Institute Genome Sequencing Center for Infectious Disease"/>
            <person name="Wu L."/>
            <person name="Ma J."/>
        </authorList>
    </citation>
    <scope>NUCLEOTIDE SEQUENCE [LARGE SCALE GENOMIC DNA]</scope>
    <source>
        <strain evidence="3">JCM 9458</strain>
    </source>
</reference>
<feature type="compositionally biased region" description="Polar residues" evidence="1">
    <location>
        <begin position="1"/>
        <end position="10"/>
    </location>
</feature>
<evidence type="ECO:0000313" key="2">
    <source>
        <dbReference type="EMBL" id="GAA3394195.1"/>
    </source>
</evidence>
<feature type="compositionally biased region" description="Pro residues" evidence="1">
    <location>
        <begin position="89"/>
        <end position="116"/>
    </location>
</feature>
<keyword evidence="3" id="KW-1185">Reference proteome</keyword>
<protein>
    <recommendedName>
        <fullName evidence="4">MinD-like ATPase involved in chromosome partitioning or flagellar assembly</fullName>
    </recommendedName>
</protein>
<feature type="compositionally biased region" description="Low complexity" evidence="1">
    <location>
        <begin position="245"/>
        <end position="276"/>
    </location>
</feature>
<feature type="compositionally biased region" description="Basic and acidic residues" evidence="1">
    <location>
        <begin position="472"/>
        <end position="482"/>
    </location>
</feature>
<dbReference type="EMBL" id="BAAAYN010000044">
    <property type="protein sequence ID" value="GAA3394195.1"/>
    <property type="molecule type" value="Genomic_DNA"/>
</dbReference>
<sequence length="831" mass="89678">MQGTGQSNGEANGRPDSDAHADLPGEPSAIGWPSTDGSETPPNGTPKAEHLQSGSGWVDSTTASNGVVRLSDTPDVPAQPGPDATTSAPPSPSEQPAMPHWPTPGSPQSTPPPHPGPYAQTVPGVAPSEEWQPPSAQGWPGQAEPTEQPQQWPGEQPEQWPAQQPPGQQPNQQPDQWPAQQPAQWPQQAAWPAPEQQWPAQQQWPQQDPAQQQWPGQENQWPAQQQWPAQTQWPGQENQWPPPAAGQQWPAQEQQWPAQQPSEQQWPAQQPSEQWPAQPPPAHPAQQGPEQPAQQWPAQQWPQPDPNQTQWPAQPAGEQGYAAPNPVSGAHVSGAPTSGEPQAAHPTSGQPTSGQPTSGQPTSGQPVYGQPTSGQPDYGQPISGQPISGQPISGQPVFEHPVSGQPADPDPLTAPHWPTESTEAGHQSPPSQEWSAPPAADPLAQGQYPAPPQAAAPPHSEAQPQVPPPAPHDLHRPADHYSYRPAPDAAAERPQQAREQHPRPQPEWRTGPTPQSFDQPAVPPTAEEFAARRAHRPRPPEPTMGVPALIRRVTFGTVSPQLSKREIEYRDAVGKVRRNFGGLRQVTVVNPKGGAGKTVAVLMTAMTFGQNRGGYVLAWDNNETQGTLGMRSQQDYHVHTVRDVLRALPSFQSSGGKVGDLTPFVRSQGEAMFDVLASDESATAGEMLTAQAFVNIREVVSRFYKLIVVDTGNNVRAENWQAAIDATDQLVVTMSARGDSAETAARMLDHLDQTGRHELVRRAVTVVAMPASRKDVDLPAIQRHFAARTRAVLLAPYERLLDSGEPIRYGDLSSRTRNAWLRIAAAIAEGL</sequence>
<dbReference type="Gene3D" id="3.40.50.300">
    <property type="entry name" value="P-loop containing nucleotide triphosphate hydrolases"/>
    <property type="match status" value="1"/>
</dbReference>
<comment type="caution">
    <text evidence="2">The sequence shown here is derived from an EMBL/GenBank/DDBJ whole genome shotgun (WGS) entry which is preliminary data.</text>
</comment>
<feature type="compositionally biased region" description="Polar residues" evidence="1">
    <location>
        <begin position="52"/>
        <end position="65"/>
    </location>
</feature>
<feature type="compositionally biased region" description="Polar residues" evidence="1">
    <location>
        <begin position="335"/>
        <end position="375"/>
    </location>
</feature>
<feature type="compositionally biased region" description="Basic and acidic residues" evidence="1">
    <location>
        <begin position="13"/>
        <end position="23"/>
    </location>
</feature>
<feature type="compositionally biased region" description="Polar residues" evidence="1">
    <location>
        <begin position="419"/>
        <end position="434"/>
    </location>
</feature>
<evidence type="ECO:0000256" key="1">
    <source>
        <dbReference type="SAM" id="MobiDB-lite"/>
    </source>
</evidence>
<feature type="compositionally biased region" description="Low complexity" evidence="1">
    <location>
        <begin position="284"/>
        <end position="308"/>
    </location>
</feature>
<dbReference type="Proteomes" id="UP001501676">
    <property type="component" value="Unassembled WGS sequence"/>
</dbReference>
<gene>
    <name evidence="2" type="ORF">GCM10020369_62650</name>
</gene>
<accession>A0ABP6T653</accession>
<feature type="compositionally biased region" description="Basic and acidic residues" evidence="1">
    <location>
        <begin position="495"/>
        <end position="506"/>
    </location>
</feature>
<feature type="compositionally biased region" description="Polar residues" evidence="1">
    <location>
        <begin position="382"/>
        <end position="393"/>
    </location>
</feature>
<feature type="compositionally biased region" description="Low complexity" evidence="1">
    <location>
        <begin position="169"/>
        <end position="236"/>
    </location>
</feature>
<feature type="compositionally biased region" description="Low complexity" evidence="1">
    <location>
        <begin position="484"/>
        <end position="494"/>
    </location>
</feature>
<dbReference type="InterPro" id="IPR027417">
    <property type="entry name" value="P-loop_NTPase"/>
</dbReference>
<feature type="region of interest" description="Disordered" evidence="1">
    <location>
        <begin position="1"/>
        <end position="523"/>
    </location>
</feature>
<proteinExistence type="predicted"/>
<organism evidence="2 3">
    <name type="scientific">Cryptosporangium minutisporangium</name>
    <dbReference type="NCBI Taxonomy" id="113569"/>
    <lineage>
        <taxon>Bacteria</taxon>
        <taxon>Bacillati</taxon>
        <taxon>Actinomycetota</taxon>
        <taxon>Actinomycetes</taxon>
        <taxon>Cryptosporangiales</taxon>
        <taxon>Cryptosporangiaceae</taxon>
        <taxon>Cryptosporangium</taxon>
    </lineage>
</organism>
<dbReference type="SUPFAM" id="SSF52540">
    <property type="entry name" value="P-loop containing nucleoside triphosphate hydrolases"/>
    <property type="match status" value="1"/>
</dbReference>
<name>A0ABP6T653_9ACTN</name>
<evidence type="ECO:0008006" key="4">
    <source>
        <dbReference type="Google" id="ProtNLM"/>
    </source>
</evidence>
<evidence type="ECO:0000313" key="3">
    <source>
        <dbReference type="Proteomes" id="UP001501676"/>
    </source>
</evidence>
<feature type="compositionally biased region" description="Low complexity" evidence="1">
    <location>
        <begin position="148"/>
        <end position="162"/>
    </location>
</feature>